<dbReference type="AlphaFoldDB" id="A0A1Q5ZU86"/>
<dbReference type="STRING" id="1302689.RG47T_0774"/>
<protein>
    <submittedName>
        <fullName evidence="1">Uncharacterized protein</fullName>
    </submittedName>
</protein>
<keyword evidence="2" id="KW-1185">Reference proteome</keyword>
<evidence type="ECO:0000313" key="1">
    <source>
        <dbReference type="EMBL" id="OKS85330.1"/>
    </source>
</evidence>
<accession>A0A1Q5ZU86</accession>
<proteinExistence type="predicted"/>
<organism evidence="1 2">
    <name type="scientific">Mucilaginibacter polytrichastri</name>
    <dbReference type="NCBI Taxonomy" id="1302689"/>
    <lineage>
        <taxon>Bacteria</taxon>
        <taxon>Pseudomonadati</taxon>
        <taxon>Bacteroidota</taxon>
        <taxon>Sphingobacteriia</taxon>
        <taxon>Sphingobacteriales</taxon>
        <taxon>Sphingobacteriaceae</taxon>
        <taxon>Mucilaginibacter</taxon>
    </lineage>
</organism>
<gene>
    <name evidence="1" type="ORF">RG47T_0774</name>
</gene>
<reference evidence="1 2" key="1">
    <citation type="submission" date="2016-11" db="EMBL/GenBank/DDBJ databases">
        <title>Whole Genome Sequencing of Mucilaginibacter polytrichastri RG4-7(T) isolated from the moss sample.</title>
        <authorList>
            <person name="Li Y."/>
        </authorList>
    </citation>
    <scope>NUCLEOTIDE SEQUENCE [LARGE SCALE GENOMIC DNA]</scope>
    <source>
        <strain evidence="1 2">RG4-7</strain>
    </source>
</reference>
<dbReference type="Proteomes" id="UP000186720">
    <property type="component" value="Unassembled WGS sequence"/>
</dbReference>
<name>A0A1Q5ZU86_9SPHI</name>
<dbReference type="EMBL" id="MPPL01000001">
    <property type="protein sequence ID" value="OKS85330.1"/>
    <property type="molecule type" value="Genomic_DNA"/>
</dbReference>
<evidence type="ECO:0000313" key="2">
    <source>
        <dbReference type="Proteomes" id="UP000186720"/>
    </source>
</evidence>
<comment type="caution">
    <text evidence="1">The sequence shown here is derived from an EMBL/GenBank/DDBJ whole genome shotgun (WGS) entry which is preliminary data.</text>
</comment>
<sequence>MGLINEYMLQMYPFLLSAFELKKQYLPLIHGYIDDSSPPSNY</sequence>